<evidence type="ECO:0000313" key="2">
    <source>
        <dbReference type="Proteomes" id="UP000219329"/>
    </source>
</evidence>
<comment type="caution">
    <text evidence="1">The sequence shown here is derived from an EMBL/GenBank/DDBJ whole genome shotgun (WGS) entry which is preliminary data.</text>
</comment>
<dbReference type="PROSITE" id="PS00108">
    <property type="entry name" value="PROTEIN_KINASE_ST"/>
    <property type="match status" value="1"/>
</dbReference>
<dbReference type="Proteomes" id="UP000219329">
    <property type="component" value="Unassembled WGS sequence"/>
</dbReference>
<accession>A0A2A5WDU8</accession>
<dbReference type="GO" id="GO:0004672">
    <property type="term" value="F:protein kinase activity"/>
    <property type="evidence" value="ECO:0007669"/>
    <property type="project" value="InterPro"/>
</dbReference>
<evidence type="ECO:0000313" key="1">
    <source>
        <dbReference type="EMBL" id="PDH34561.1"/>
    </source>
</evidence>
<dbReference type="InterPro" id="IPR011009">
    <property type="entry name" value="Kinase-like_dom_sf"/>
</dbReference>
<dbReference type="EMBL" id="NTJZ01000003">
    <property type="protein sequence ID" value="PDH34561.1"/>
    <property type="molecule type" value="Genomic_DNA"/>
</dbReference>
<dbReference type="Gene3D" id="1.10.510.10">
    <property type="entry name" value="Transferase(Phosphotransferase) domain 1"/>
    <property type="match status" value="2"/>
</dbReference>
<dbReference type="SUPFAM" id="SSF56112">
    <property type="entry name" value="Protein kinase-like (PK-like)"/>
    <property type="match status" value="2"/>
</dbReference>
<dbReference type="InterPro" id="IPR008271">
    <property type="entry name" value="Ser/Thr_kinase_AS"/>
</dbReference>
<name>A0A2A5WDU8_9GAMM</name>
<proteinExistence type="predicted"/>
<protein>
    <submittedName>
        <fullName evidence="1">Uncharacterized protein</fullName>
    </submittedName>
</protein>
<gene>
    <name evidence="1" type="ORF">CNF02_04165</name>
</gene>
<organism evidence="1 2">
    <name type="scientific">OM182 bacterium MED-G28</name>
    <dbReference type="NCBI Taxonomy" id="1986256"/>
    <lineage>
        <taxon>Bacteria</taxon>
        <taxon>Pseudomonadati</taxon>
        <taxon>Pseudomonadota</taxon>
        <taxon>Gammaproteobacteria</taxon>
        <taxon>OMG group</taxon>
        <taxon>OM182 clade</taxon>
    </lineage>
</organism>
<dbReference type="AlphaFoldDB" id="A0A2A5WDU8"/>
<sequence>MNKFDCEHLIAMGRHIPTPFYVSVAEESSEKAIKIEKILRIVPGKRLIGLSNWQNQSVIVKLFFGPGRWRRNLLSDLRGINLLKQRHIPTPDIVHQTNMVDGRGAVLLIDYLEQGKNLNLLIEETNNCAEKLSIIKMAVATIAKCHRTGLWQDDIHLDNFMLVGESLYLLDGGDISAVDNDIDLQIALDNLALFFAQFSVSMDRHIPQLLEYYREHNDSLPQIETTSMTSRVISQRKQRLSQYERKLFRSTTANRSVHTANKFVVYNRNIHSEELKQFIADPDTYINKNNLLKAGNASTVASITLASKPYVLKRYNLKSLWHSIKYLFKPSRAHHSWLNASVLEMLGVATPHPYLFYEERIFRIFRRRAFFLSENLDAPTLLEQMQSKREQSFPIERLVLEFKYLFDTMCTYRISHGDMKASNFIFDSDRLYVLDLDAMKRHVNEEVFLRAIKKDLTRFMKNWQGTVFESKFKKLIDDLEFNP</sequence>
<reference evidence="1 2" key="1">
    <citation type="submission" date="2017-08" db="EMBL/GenBank/DDBJ databases">
        <title>Fine stratification of microbial communities through a metagenomic profile of the photic zone.</title>
        <authorList>
            <person name="Haro-Moreno J.M."/>
            <person name="Lopez-Perez M."/>
            <person name="De La Torre J."/>
            <person name="Picazo A."/>
            <person name="Camacho A."/>
            <person name="Rodriguez-Valera F."/>
        </authorList>
    </citation>
    <scope>NUCLEOTIDE SEQUENCE [LARGE SCALE GENOMIC DNA]</scope>
    <source>
        <strain evidence="1">MED-G28</strain>
    </source>
</reference>